<comment type="cofactor">
    <cofactor evidence="1">
        <name>Zn(2+)</name>
        <dbReference type="ChEBI" id="CHEBI:29105"/>
    </cofactor>
</comment>
<keyword evidence="5" id="KW-0479">Metal-binding</keyword>
<dbReference type="SUPFAM" id="SSF55620">
    <property type="entry name" value="Tetrahydrobiopterin biosynthesis enzymes-like"/>
    <property type="match status" value="1"/>
</dbReference>
<keyword evidence="8" id="KW-0456">Lyase</keyword>
<dbReference type="FunFam" id="3.30.479.10:FF:000003">
    <property type="entry name" value="6-pyruvoyl tetrahydrobiopterin synthase"/>
    <property type="match status" value="1"/>
</dbReference>
<dbReference type="GO" id="GO:0005739">
    <property type="term" value="C:mitochondrion"/>
    <property type="evidence" value="ECO:0007669"/>
    <property type="project" value="TreeGrafter"/>
</dbReference>
<sequence>MEFIPTPIAYLTRITKFSACHRLHSPSLSDEQNAAMYGKCNNFHGHGHNYEVHVSLKGPVCRVTGMVMNITDLKKSIDKCVMEPMDHKHLDKDVPYFADKVSTTENVAIFIWKSLLEHLPNPRLLYEVKIYETDKNIVIYRGE</sequence>
<proteinExistence type="inferred from homology"/>
<evidence type="ECO:0000256" key="4">
    <source>
        <dbReference type="ARBA" id="ARBA00013100"/>
    </source>
</evidence>
<evidence type="ECO:0000256" key="5">
    <source>
        <dbReference type="ARBA" id="ARBA00022723"/>
    </source>
</evidence>
<dbReference type="Gene3D" id="3.30.479.10">
    <property type="entry name" value="6-pyruvoyl tetrahydropterin synthase/QueD"/>
    <property type="match status" value="1"/>
</dbReference>
<dbReference type="GO" id="GO:0003874">
    <property type="term" value="F:6-pyruvoyltetrahydropterin synthase activity"/>
    <property type="evidence" value="ECO:0007669"/>
    <property type="project" value="UniProtKB-EC"/>
</dbReference>
<comment type="pathway">
    <text evidence="2">Cofactor biosynthesis; tetrahydrobiopterin biosynthesis; tetrahydrobiopterin from 7,8-dihydroneopterin triphosphate: step 1/3.</text>
</comment>
<keyword evidence="7" id="KW-0783">Tetrahydrobiopterin biosynthesis</keyword>
<comment type="similarity">
    <text evidence="3">Belongs to the PTPS family.</text>
</comment>
<evidence type="ECO:0000256" key="2">
    <source>
        <dbReference type="ARBA" id="ARBA00005126"/>
    </source>
</evidence>
<name>A0A0V0GC55_TRIDM</name>
<evidence type="ECO:0000256" key="8">
    <source>
        <dbReference type="ARBA" id="ARBA00023239"/>
    </source>
</evidence>
<dbReference type="CDD" id="cd00470">
    <property type="entry name" value="PTPS"/>
    <property type="match status" value="1"/>
</dbReference>
<evidence type="ECO:0000256" key="1">
    <source>
        <dbReference type="ARBA" id="ARBA00001947"/>
    </source>
</evidence>
<evidence type="ECO:0000256" key="6">
    <source>
        <dbReference type="ARBA" id="ARBA00022833"/>
    </source>
</evidence>
<dbReference type="PANTHER" id="PTHR12589:SF7">
    <property type="entry name" value="6-PYRUVOYL TETRAHYDROBIOPTERIN SYNTHASE"/>
    <property type="match status" value="1"/>
</dbReference>
<dbReference type="EC" id="4.2.3.12" evidence="4"/>
<evidence type="ECO:0000256" key="7">
    <source>
        <dbReference type="ARBA" id="ARBA00023007"/>
    </source>
</evidence>
<dbReference type="AlphaFoldDB" id="A0A0V0GC55"/>
<dbReference type="InterPro" id="IPR022470">
    <property type="entry name" value="PTPS_Cys_AS"/>
</dbReference>
<protein>
    <recommendedName>
        <fullName evidence="4">6-pyruvoyltetrahydropterin synthase</fullName>
        <ecNumber evidence="4">4.2.3.12</ecNumber>
    </recommendedName>
</protein>
<accession>A0A0V0GC55</accession>
<dbReference type="PROSITE" id="PS00987">
    <property type="entry name" value="PTPS_1"/>
    <property type="match status" value="1"/>
</dbReference>
<dbReference type="GO" id="GO:0006729">
    <property type="term" value="P:tetrahydrobiopterin biosynthetic process"/>
    <property type="evidence" value="ECO:0007669"/>
    <property type="project" value="UniProtKB-UniPathway"/>
</dbReference>
<evidence type="ECO:0000256" key="3">
    <source>
        <dbReference type="ARBA" id="ARBA00009164"/>
    </source>
</evidence>
<evidence type="ECO:0000313" key="9">
    <source>
        <dbReference type="EMBL" id="JAP05681.1"/>
    </source>
</evidence>
<dbReference type="InterPro" id="IPR007115">
    <property type="entry name" value="6-PTP_synth/QueD"/>
</dbReference>
<reference evidence="9" key="1">
    <citation type="journal article" date="2018" name="J. Proteomics">
        <title>Exploring the molecular complexity of Triatoma dimidiata sialome.</title>
        <authorList>
            <person name="Santiago P.B."/>
            <person name="de Araujo C.N."/>
            <person name="Charneau S."/>
            <person name="Bastos I.M.D."/>
            <person name="Assumpcao T.C.F."/>
            <person name="Queiroz R.M.L."/>
            <person name="Praca Y.R."/>
            <person name="Cordeiro T.M."/>
            <person name="Garcia C.H.S."/>
            <person name="da Silva I.G."/>
            <person name="Raiol T."/>
            <person name="Motta F.N."/>
            <person name="de Araujo Oliveira J.V."/>
            <person name="de Sousa M.V."/>
            <person name="Ribeiro J.M.C."/>
            <person name="de Santana J.M."/>
        </authorList>
    </citation>
    <scope>NUCLEOTIDE SEQUENCE</scope>
    <source>
        <strain evidence="9">Santander</strain>
        <tissue evidence="9">Salivary glands</tissue>
    </source>
</reference>
<dbReference type="InterPro" id="IPR038418">
    <property type="entry name" value="6-PTP_synth/QueD_sf"/>
</dbReference>
<dbReference type="EMBL" id="GECL01000443">
    <property type="protein sequence ID" value="JAP05681.1"/>
    <property type="molecule type" value="Transcribed_RNA"/>
</dbReference>
<keyword evidence="6" id="KW-0862">Zinc</keyword>
<organism evidence="9">
    <name type="scientific">Triatoma dimidiata</name>
    <name type="common">Kissing bug</name>
    <name type="synonym">Meccus dimidiatus</name>
    <dbReference type="NCBI Taxonomy" id="72491"/>
    <lineage>
        <taxon>Eukaryota</taxon>
        <taxon>Metazoa</taxon>
        <taxon>Ecdysozoa</taxon>
        <taxon>Arthropoda</taxon>
        <taxon>Hexapoda</taxon>
        <taxon>Insecta</taxon>
        <taxon>Pterygota</taxon>
        <taxon>Neoptera</taxon>
        <taxon>Paraneoptera</taxon>
        <taxon>Hemiptera</taxon>
        <taxon>Heteroptera</taxon>
        <taxon>Panheteroptera</taxon>
        <taxon>Cimicomorpha</taxon>
        <taxon>Reduviidae</taxon>
        <taxon>Triatominae</taxon>
        <taxon>Triatoma</taxon>
    </lineage>
</organism>
<dbReference type="PANTHER" id="PTHR12589">
    <property type="entry name" value="PYRUVOYL TETRAHYDROBIOPTERIN SYNTHASE"/>
    <property type="match status" value="1"/>
</dbReference>
<dbReference type="UniPathway" id="UPA00849">
    <property type="reaction ID" value="UER00819"/>
</dbReference>
<dbReference type="GO" id="GO:0046872">
    <property type="term" value="F:metal ion binding"/>
    <property type="evidence" value="ECO:0007669"/>
    <property type="project" value="UniProtKB-KW"/>
</dbReference>
<dbReference type="Pfam" id="PF01242">
    <property type="entry name" value="PTPS"/>
    <property type="match status" value="1"/>
</dbReference>